<dbReference type="RefSeq" id="WP_265540528.1">
    <property type="nucleotide sequence ID" value="NZ_CP098740.1"/>
</dbReference>
<evidence type="ECO:0000313" key="3">
    <source>
        <dbReference type="Proteomes" id="UP001164963"/>
    </source>
</evidence>
<name>A0ABY6PQ39_9ACTN</name>
<keyword evidence="1" id="KW-0472">Membrane</keyword>
<sequence>MSRDPFAREPLRVTIASERVTLPYQPAAGWIGAICGSATTAGALLPLLADPDRARTITRLARGTLAADTVAAALYEALRAAVSELAWWETYRLLVLSTQPSAAGRMLLAGLDPWQQPPAAWCYALYELMTQGVADKDRFRFDAQLKTPPAGVDEDFGDMDFDQMVAAARATPGMG</sequence>
<accession>A0ABY6PQ39</accession>
<evidence type="ECO:0000313" key="2">
    <source>
        <dbReference type="EMBL" id="UZK54089.1"/>
    </source>
</evidence>
<dbReference type="EMBL" id="CP098740">
    <property type="protein sequence ID" value="UZK54089.1"/>
    <property type="molecule type" value="Genomic_DNA"/>
</dbReference>
<protein>
    <submittedName>
        <fullName evidence="2">Uncharacterized protein</fullName>
    </submittedName>
</protein>
<evidence type="ECO:0000256" key="1">
    <source>
        <dbReference type="SAM" id="Phobius"/>
    </source>
</evidence>
<feature type="transmembrane region" description="Helical" evidence="1">
    <location>
        <begin position="27"/>
        <end position="49"/>
    </location>
</feature>
<reference evidence="2" key="1">
    <citation type="journal article" date="2022" name="Front. Microbiol.">
        <title>Mirubactin C rescues the lethal effect of cell wall biosynthesis mutations in Bacillus subtilis.</title>
        <authorList>
            <person name="Kepplinger B."/>
            <person name="Wen X."/>
            <person name="Tyler A.R."/>
            <person name="Kim B.Y."/>
            <person name="Brown J."/>
            <person name="Banks P."/>
            <person name="Dashti Y."/>
            <person name="Mackenzie E.S."/>
            <person name="Wills C."/>
            <person name="Kawai Y."/>
            <person name="Waldron K.J."/>
            <person name="Allenby N.E.E."/>
            <person name="Wu L.J."/>
            <person name="Hall M.J."/>
            <person name="Errington J."/>
        </authorList>
    </citation>
    <scope>NUCLEOTIDE SEQUENCE</scope>
    <source>
        <strain evidence="2">MDA8-470</strain>
    </source>
</reference>
<keyword evidence="1" id="KW-0812">Transmembrane</keyword>
<organism evidence="2 3">
    <name type="scientific">Streptomyces drozdowiczii</name>
    <dbReference type="NCBI Taxonomy" id="202862"/>
    <lineage>
        <taxon>Bacteria</taxon>
        <taxon>Bacillati</taxon>
        <taxon>Actinomycetota</taxon>
        <taxon>Actinomycetes</taxon>
        <taxon>Kitasatosporales</taxon>
        <taxon>Streptomycetaceae</taxon>
        <taxon>Streptomyces</taxon>
    </lineage>
</organism>
<keyword evidence="1" id="KW-1133">Transmembrane helix</keyword>
<dbReference type="Proteomes" id="UP001164963">
    <property type="component" value="Chromosome"/>
</dbReference>
<keyword evidence="3" id="KW-1185">Reference proteome</keyword>
<proteinExistence type="predicted"/>
<gene>
    <name evidence="2" type="ORF">NEH16_07915</name>
</gene>